<accession>A0A4Z2IVT4</accession>
<feature type="region of interest" description="Disordered" evidence="1">
    <location>
        <begin position="22"/>
        <end position="70"/>
    </location>
</feature>
<reference evidence="2 3" key="1">
    <citation type="submission" date="2019-03" db="EMBL/GenBank/DDBJ databases">
        <title>First draft genome of Liparis tanakae, snailfish: a comprehensive survey of snailfish specific genes.</title>
        <authorList>
            <person name="Kim W."/>
            <person name="Song I."/>
            <person name="Jeong J.-H."/>
            <person name="Kim D."/>
            <person name="Kim S."/>
            <person name="Ryu S."/>
            <person name="Song J.Y."/>
            <person name="Lee S.K."/>
        </authorList>
    </citation>
    <scope>NUCLEOTIDE SEQUENCE [LARGE SCALE GENOMIC DNA]</scope>
    <source>
        <tissue evidence="2">Muscle</tissue>
    </source>
</reference>
<dbReference type="EMBL" id="SRLO01000045">
    <property type="protein sequence ID" value="TNN81618.1"/>
    <property type="molecule type" value="Genomic_DNA"/>
</dbReference>
<organism evidence="2 3">
    <name type="scientific">Liparis tanakae</name>
    <name type="common">Tanaka's snailfish</name>
    <dbReference type="NCBI Taxonomy" id="230148"/>
    <lineage>
        <taxon>Eukaryota</taxon>
        <taxon>Metazoa</taxon>
        <taxon>Chordata</taxon>
        <taxon>Craniata</taxon>
        <taxon>Vertebrata</taxon>
        <taxon>Euteleostomi</taxon>
        <taxon>Actinopterygii</taxon>
        <taxon>Neopterygii</taxon>
        <taxon>Teleostei</taxon>
        <taxon>Neoteleostei</taxon>
        <taxon>Acanthomorphata</taxon>
        <taxon>Eupercaria</taxon>
        <taxon>Perciformes</taxon>
        <taxon>Cottioidei</taxon>
        <taxon>Cottales</taxon>
        <taxon>Liparidae</taxon>
        <taxon>Liparis</taxon>
    </lineage>
</organism>
<comment type="caution">
    <text evidence="2">The sequence shown here is derived from an EMBL/GenBank/DDBJ whole genome shotgun (WGS) entry which is preliminary data.</text>
</comment>
<dbReference type="Proteomes" id="UP000314294">
    <property type="component" value="Unassembled WGS sequence"/>
</dbReference>
<sequence length="123" mass="13704">MLPIALRGNFYRCSLKANRSRGELGAQLRHSDSGEKAWDDRSGAGGGPQIPKEEQKKEEELGEPPSGTYGRIETFIPDVTSFKGEERLVKVISDRFLPKGLRQAVLPLKQDILSVTSRNMSYL</sequence>
<evidence type="ECO:0000313" key="3">
    <source>
        <dbReference type="Proteomes" id="UP000314294"/>
    </source>
</evidence>
<evidence type="ECO:0000313" key="2">
    <source>
        <dbReference type="EMBL" id="TNN81618.1"/>
    </source>
</evidence>
<protein>
    <submittedName>
        <fullName evidence="2">Uncharacterized protein</fullName>
    </submittedName>
</protein>
<gene>
    <name evidence="2" type="ORF">EYF80_008064</name>
</gene>
<proteinExistence type="predicted"/>
<name>A0A4Z2IVT4_9TELE</name>
<evidence type="ECO:0000256" key="1">
    <source>
        <dbReference type="SAM" id="MobiDB-lite"/>
    </source>
</evidence>
<keyword evidence="3" id="KW-1185">Reference proteome</keyword>
<feature type="compositionally biased region" description="Basic and acidic residues" evidence="1">
    <location>
        <begin position="29"/>
        <end position="42"/>
    </location>
</feature>
<dbReference type="AlphaFoldDB" id="A0A4Z2IVT4"/>